<keyword evidence="2" id="KW-1185">Reference proteome</keyword>
<dbReference type="Proteomes" id="UP000307440">
    <property type="component" value="Unassembled WGS sequence"/>
</dbReference>
<reference evidence="1 2" key="1">
    <citation type="journal article" date="2019" name="Nat. Ecol. Evol.">
        <title>Megaphylogeny resolves global patterns of mushroom evolution.</title>
        <authorList>
            <person name="Varga T."/>
            <person name="Krizsan K."/>
            <person name="Foldi C."/>
            <person name="Dima B."/>
            <person name="Sanchez-Garcia M."/>
            <person name="Sanchez-Ramirez S."/>
            <person name="Szollosi G.J."/>
            <person name="Szarkandi J.G."/>
            <person name="Papp V."/>
            <person name="Albert L."/>
            <person name="Andreopoulos W."/>
            <person name="Angelini C."/>
            <person name="Antonin V."/>
            <person name="Barry K.W."/>
            <person name="Bougher N.L."/>
            <person name="Buchanan P."/>
            <person name="Buyck B."/>
            <person name="Bense V."/>
            <person name="Catcheside P."/>
            <person name="Chovatia M."/>
            <person name="Cooper J."/>
            <person name="Damon W."/>
            <person name="Desjardin D."/>
            <person name="Finy P."/>
            <person name="Geml J."/>
            <person name="Haridas S."/>
            <person name="Hughes K."/>
            <person name="Justo A."/>
            <person name="Karasinski D."/>
            <person name="Kautmanova I."/>
            <person name="Kiss B."/>
            <person name="Kocsube S."/>
            <person name="Kotiranta H."/>
            <person name="LaButti K.M."/>
            <person name="Lechner B.E."/>
            <person name="Liimatainen K."/>
            <person name="Lipzen A."/>
            <person name="Lukacs Z."/>
            <person name="Mihaltcheva S."/>
            <person name="Morgado L.N."/>
            <person name="Niskanen T."/>
            <person name="Noordeloos M.E."/>
            <person name="Ohm R.A."/>
            <person name="Ortiz-Santana B."/>
            <person name="Ovrebo C."/>
            <person name="Racz N."/>
            <person name="Riley R."/>
            <person name="Savchenko A."/>
            <person name="Shiryaev A."/>
            <person name="Soop K."/>
            <person name="Spirin V."/>
            <person name="Szebenyi C."/>
            <person name="Tomsovsky M."/>
            <person name="Tulloss R.E."/>
            <person name="Uehling J."/>
            <person name="Grigoriev I.V."/>
            <person name="Vagvolgyi C."/>
            <person name="Papp T."/>
            <person name="Martin F.M."/>
            <person name="Miettinen O."/>
            <person name="Hibbett D.S."/>
            <person name="Nagy L.G."/>
        </authorList>
    </citation>
    <scope>NUCLEOTIDE SEQUENCE [LARGE SCALE GENOMIC DNA]</scope>
    <source>
        <strain evidence="1 2">CBS 121175</strain>
    </source>
</reference>
<organism evidence="1 2">
    <name type="scientific">Coprinopsis marcescibilis</name>
    <name type="common">Agaric fungus</name>
    <name type="synonym">Psathyrella marcescibilis</name>
    <dbReference type="NCBI Taxonomy" id="230819"/>
    <lineage>
        <taxon>Eukaryota</taxon>
        <taxon>Fungi</taxon>
        <taxon>Dikarya</taxon>
        <taxon>Basidiomycota</taxon>
        <taxon>Agaricomycotina</taxon>
        <taxon>Agaricomycetes</taxon>
        <taxon>Agaricomycetidae</taxon>
        <taxon>Agaricales</taxon>
        <taxon>Agaricineae</taxon>
        <taxon>Psathyrellaceae</taxon>
        <taxon>Coprinopsis</taxon>
    </lineage>
</organism>
<protein>
    <recommendedName>
        <fullName evidence="3">F-box domain-containing protein</fullName>
    </recommendedName>
</protein>
<sequence length="678" mass="76257">MFDFTTRTALQLSIAPETEWLSYTFSRGPTVEGDGHCWIIEDEARKGTVLCRFIRYPNNWVRTSAENYFRFIPSNPAGSNNASVLRLREGSQFYELDRELSDIAQSKPHETPFASKVVEVGSNPPSEKSADFVFCASDSIPGLKILEGDEANDVCVGRLVLDLKRHDVSMWPFKLTVAPHLNEATVKNIAIQKLLSSPNSPDTTHETPSPIQMLAVELLVEIMKACLLTATFTRQERLDFMALRCVCSLWRKVAFSTPVLWTGLHITLGTQKAKELVFDPNSLPKSPGSIEPVGMPPIIKLVSVEGRKWKCIELPADPSITVPFIDFVKMLQNVFHSSRHAVGPWMYLRRTHLTLVDVATHKWPFTNRHQETFQSIAPNLQRLRLYWDCSYLAPFSHSTLTELDSRFCDYCLVGPLAAIKMISGFPRLVCLSLDDSTFAGSTPNGVWQEIGVHVHFNNLTDLSLGFCMKILRCGYYILAPKLCRLKLRQNRSTFSFLDKSQVDSRAVDLILPLLGRIEDPNAEIVFSDPTTGKPQHLAALFQGTAMAASITLRGVAFMKIALEWDSDGKQKARLPDGLREITISHARACAKHLRLMIRYFERCLEDHTVTHDRHNSNEHSDRGEDGTETKWQVDEGAPSLQHDNGVRLIIRFVNAPNLSTALLGAQKELRRLGIKCSN</sequence>
<dbReference type="SUPFAM" id="SSF52047">
    <property type="entry name" value="RNI-like"/>
    <property type="match status" value="1"/>
</dbReference>
<proteinExistence type="predicted"/>
<evidence type="ECO:0008006" key="3">
    <source>
        <dbReference type="Google" id="ProtNLM"/>
    </source>
</evidence>
<dbReference type="EMBL" id="ML210170">
    <property type="protein sequence ID" value="TFK26829.1"/>
    <property type="molecule type" value="Genomic_DNA"/>
</dbReference>
<accession>A0A5C3L1J7</accession>
<evidence type="ECO:0000313" key="2">
    <source>
        <dbReference type="Proteomes" id="UP000307440"/>
    </source>
</evidence>
<gene>
    <name evidence="1" type="ORF">FA15DRAFT_754686</name>
</gene>
<dbReference type="AlphaFoldDB" id="A0A5C3L1J7"/>
<evidence type="ECO:0000313" key="1">
    <source>
        <dbReference type="EMBL" id="TFK26829.1"/>
    </source>
</evidence>
<dbReference type="OrthoDB" id="3005190at2759"/>
<name>A0A5C3L1J7_COPMA</name>